<dbReference type="PANTHER" id="PTHR30386">
    <property type="entry name" value="MEMBRANE FUSION SUBUNIT OF EMRAB-TOLC MULTIDRUG EFFLUX PUMP"/>
    <property type="match status" value="1"/>
</dbReference>
<keyword evidence="2" id="KW-1133">Transmembrane helix</keyword>
<evidence type="ECO:0000259" key="3">
    <source>
        <dbReference type="Pfam" id="PF26002"/>
    </source>
</evidence>
<evidence type="ECO:0000313" key="4">
    <source>
        <dbReference type="EMBL" id="MUH72777.1"/>
    </source>
</evidence>
<dbReference type="Gene3D" id="2.40.30.170">
    <property type="match status" value="1"/>
</dbReference>
<reference evidence="4 5" key="1">
    <citation type="submission" date="2019-11" db="EMBL/GenBank/DDBJ databases">
        <title>P. haliotis isolates from Z. marina roots.</title>
        <authorList>
            <person name="Cohen M."/>
            <person name="Jospin G."/>
            <person name="Eisen J.A."/>
            <person name="Coil D.A."/>
        </authorList>
    </citation>
    <scope>NUCLEOTIDE SEQUENCE [LARGE SCALE GENOMIC DNA]</scope>
    <source>
        <strain evidence="4 5">UCD-MCMsp1aY</strain>
    </source>
</reference>
<proteinExistence type="predicted"/>
<comment type="caution">
    <text evidence="4">The sequence shown here is derived from an EMBL/GenBank/DDBJ whole genome shotgun (WGS) entry which is preliminary data.</text>
</comment>
<keyword evidence="5" id="KW-1185">Reference proteome</keyword>
<gene>
    <name evidence="4" type="ORF">GNP35_09905</name>
</gene>
<dbReference type="OrthoDB" id="9775513at2"/>
<dbReference type="InterPro" id="IPR050739">
    <property type="entry name" value="MFP"/>
</dbReference>
<accession>A0A6N8FC96</accession>
<name>A0A6N8FC96_9GAMM</name>
<feature type="domain" description="AprE-like beta-barrel" evidence="3">
    <location>
        <begin position="298"/>
        <end position="392"/>
    </location>
</feature>
<protein>
    <submittedName>
        <fullName evidence="4">HlyD family efflux transporter periplasmic adaptor subunit</fullName>
    </submittedName>
</protein>
<feature type="coiled-coil region" evidence="1">
    <location>
        <begin position="147"/>
        <end position="183"/>
    </location>
</feature>
<dbReference type="PANTHER" id="PTHR30386:SF28">
    <property type="entry name" value="EXPORTED PROTEIN"/>
    <property type="match status" value="1"/>
</dbReference>
<dbReference type="InterPro" id="IPR058982">
    <property type="entry name" value="Beta-barrel_AprE"/>
</dbReference>
<organism evidence="4 5">
    <name type="scientific">Psychrosphaera haliotis</name>
    <dbReference type="NCBI Taxonomy" id="555083"/>
    <lineage>
        <taxon>Bacteria</taxon>
        <taxon>Pseudomonadati</taxon>
        <taxon>Pseudomonadota</taxon>
        <taxon>Gammaproteobacteria</taxon>
        <taxon>Alteromonadales</taxon>
        <taxon>Pseudoalteromonadaceae</taxon>
        <taxon>Psychrosphaera</taxon>
    </lineage>
</organism>
<keyword evidence="1" id="KW-0175">Coiled coil</keyword>
<dbReference type="PRINTS" id="PR01490">
    <property type="entry name" value="RTXTOXIND"/>
</dbReference>
<dbReference type="AlphaFoldDB" id="A0A6N8FC96"/>
<dbReference type="RefSeq" id="WP_155695928.1">
    <property type="nucleotide sequence ID" value="NZ_WOCD01000003.1"/>
</dbReference>
<dbReference type="Gene3D" id="2.40.50.100">
    <property type="match status" value="1"/>
</dbReference>
<evidence type="ECO:0000256" key="1">
    <source>
        <dbReference type="SAM" id="Coils"/>
    </source>
</evidence>
<dbReference type="EMBL" id="WOCD01000003">
    <property type="protein sequence ID" value="MUH72777.1"/>
    <property type="molecule type" value="Genomic_DNA"/>
</dbReference>
<dbReference type="Proteomes" id="UP000439994">
    <property type="component" value="Unassembled WGS sequence"/>
</dbReference>
<keyword evidence="2" id="KW-0812">Transmembrane</keyword>
<dbReference type="SUPFAM" id="SSF51230">
    <property type="entry name" value="Single hybrid motif"/>
    <property type="match status" value="1"/>
</dbReference>
<dbReference type="InterPro" id="IPR011053">
    <property type="entry name" value="Single_hybrid_motif"/>
</dbReference>
<evidence type="ECO:0000313" key="5">
    <source>
        <dbReference type="Proteomes" id="UP000439994"/>
    </source>
</evidence>
<evidence type="ECO:0000256" key="2">
    <source>
        <dbReference type="SAM" id="Phobius"/>
    </source>
</evidence>
<sequence length="411" mass="46107">MALFRKQAIEHQHSYLWGEVSLTQSVRNNTVFYLFVSLFFCIGIFLTVGEYNQKETVTGLLEPSTGISETRSPRSGVIKHLYVEEGSYVSKGDPLFQVINDTSIVPGLSHNHVRLAHLNRKREILSQLILNKNTSLKNYVSSNNSKIAGVEQKLVLLKAEAMLLRQELALSEAEANRQKELRKKQLTTKTSENHAIEKWLSVKYKVSNNRFSTLDLESTLASLHNNELEYSSTNNDYLFELEAQLLGIEEEITQQQVTRSIVVVAQSNGVVSSLNLTVGMPISQNEYVMSIIPDNDKLIARLFIPTRAIGFVSPKQNIIIKLDAFPYQKYGPISASLTSISSNVLPGNKSHHVLSLSEPVYKSIAKLDKQFIKVNDQEINLQAGMLFSADIIISKRTLAEWLFAPIIGALK</sequence>
<keyword evidence="2" id="KW-0472">Membrane</keyword>
<feature type="transmembrane region" description="Helical" evidence="2">
    <location>
        <begin position="31"/>
        <end position="49"/>
    </location>
</feature>
<dbReference type="Pfam" id="PF26002">
    <property type="entry name" value="Beta-barrel_AprE"/>
    <property type="match status" value="1"/>
</dbReference>